<organism evidence="1 2">
    <name type="scientific">Melipona bicolor</name>
    <dbReference type="NCBI Taxonomy" id="60889"/>
    <lineage>
        <taxon>Eukaryota</taxon>
        <taxon>Metazoa</taxon>
        <taxon>Ecdysozoa</taxon>
        <taxon>Arthropoda</taxon>
        <taxon>Hexapoda</taxon>
        <taxon>Insecta</taxon>
        <taxon>Pterygota</taxon>
        <taxon>Neoptera</taxon>
        <taxon>Endopterygota</taxon>
        <taxon>Hymenoptera</taxon>
        <taxon>Apocrita</taxon>
        <taxon>Aculeata</taxon>
        <taxon>Apoidea</taxon>
        <taxon>Anthophila</taxon>
        <taxon>Apidae</taxon>
        <taxon>Melipona</taxon>
    </lineage>
</organism>
<reference evidence="1" key="1">
    <citation type="submission" date="2021-10" db="EMBL/GenBank/DDBJ databases">
        <title>Melipona bicolor Genome sequencing and assembly.</title>
        <authorList>
            <person name="Araujo N.S."/>
            <person name="Arias M.C."/>
        </authorList>
    </citation>
    <scope>NUCLEOTIDE SEQUENCE</scope>
    <source>
        <strain evidence="1">USP_2M_L1-L4_2017</strain>
        <tissue evidence="1">Whole body</tissue>
    </source>
</reference>
<gene>
    <name evidence="1" type="ORF">K0M31_020022</name>
</gene>
<evidence type="ECO:0000313" key="2">
    <source>
        <dbReference type="Proteomes" id="UP001177670"/>
    </source>
</evidence>
<dbReference type="EMBL" id="JAHYIQ010000009">
    <property type="protein sequence ID" value="KAK1128884.1"/>
    <property type="molecule type" value="Genomic_DNA"/>
</dbReference>
<proteinExistence type="predicted"/>
<protein>
    <submittedName>
        <fullName evidence="1">Uncharacterized protein</fullName>
    </submittedName>
</protein>
<name>A0AA40G0M5_9HYME</name>
<accession>A0AA40G0M5</accession>
<sequence length="153" mass="17063">MLALGELKIDVLRLLAFAVKDDLITRLNVEDYKNPLYYCSLHPTSVKFAKFSSCVRTKKEKEKSLEKEVTARTKGKILEGKLASVNAVTVQRRCTAAAAAVDEGKIDASPTIVAERCRSRLSCAESEEPPRNCADVARLLHRIFTREEVPDEP</sequence>
<comment type="caution">
    <text evidence="1">The sequence shown here is derived from an EMBL/GenBank/DDBJ whole genome shotgun (WGS) entry which is preliminary data.</text>
</comment>
<keyword evidence="2" id="KW-1185">Reference proteome</keyword>
<evidence type="ECO:0000313" key="1">
    <source>
        <dbReference type="EMBL" id="KAK1128884.1"/>
    </source>
</evidence>
<dbReference type="AlphaFoldDB" id="A0AA40G0M5"/>
<dbReference type="Proteomes" id="UP001177670">
    <property type="component" value="Unassembled WGS sequence"/>
</dbReference>